<keyword evidence="2" id="KW-1185">Reference proteome</keyword>
<protein>
    <recommendedName>
        <fullName evidence="3">SH3 domain-containing protein</fullName>
    </recommendedName>
</protein>
<dbReference type="EMBL" id="FUWY01000002">
    <property type="protein sequence ID" value="SJZ60932.1"/>
    <property type="molecule type" value="Genomic_DNA"/>
</dbReference>
<dbReference type="Proteomes" id="UP000243297">
    <property type="component" value="Unassembled WGS sequence"/>
</dbReference>
<name>A0A1T4M1W7_9FIRM</name>
<organism evidence="1 2">
    <name type="scientific">Anaerorhabdus furcosa</name>
    <dbReference type="NCBI Taxonomy" id="118967"/>
    <lineage>
        <taxon>Bacteria</taxon>
        <taxon>Bacillati</taxon>
        <taxon>Bacillota</taxon>
        <taxon>Erysipelotrichia</taxon>
        <taxon>Erysipelotrichales</taxon>
        <taxon>Erysipelotrichaceae</taxon>
        <taxon>Anaerorhabdus</taxon>
    </lineage>
</organism>
<dbReference type="RefSeq" id="WP_078711558.1">
    <property type="nucleotide sequence ID" value="NZ_FUWY01000002.1"/>
</dbReference>
<gene>
    <name evidence="1" type="ORF">SAMN02745191_1149</name>
</gene>
<evidence type="ECO:0008006" key="3">
    <source>
        <dbReference type="Google" id="ProtNLM"/>
    </source>
</evidence>
<accession>A0A1T4M1W7</accession>
<dbReference type="AlphaFoldDB" id="A0A1T4M1W7"/>
<reference evidence="2" key="1">
    <citation type="submission" date="2017-02" db="EMBL/GenBank/DDBJ databases">
        <authorList>
            <person name="Varghese N."/>
            <person name="Submissions S."/>
        </authorList>
    </citation>
    <scope>NUCLEOTIDE SEQUENCE [LARGE SCALE GENOMIC DNA]</scope>
    <source>
        <strain evidence="2">ATCC 25662</strain>
    </source>
</reference>
<evidence type="ECO:0000313" key="2">
    <source>
        <dbReference type="Proteomes" id="UP000243297"/>
    </source>
</evidence>
<sequence>MGQLYNKDRWNEFDSIYPLFNKGNGHRITYTVNAAFYRFMTSLGIKSYDTVGGKPLKHDGDDFIAITSNNTKLALNTYQVLMVFDSMKCVEVTRNATNTVVFEGKDEQGNIHQLRLAHGKNIIAEKDQVYKRGDMLVTVSDTGVVGRDANGNWFDNSHLHVTYKVNGKIKSLGALLSEIEPFPYVTAEGGKQEPVKWIKPFPSIKIDRVTTDKGYPVRTQPMNKETVYWAQKGDYLSVLELSDKTLGDGYKWAKVVTYGNDTGYIQIDLDYMHVEV</sequence>
<proteinExistence type="predicted"/>
<evidence type="ECO:0000313" key="1">
    <source>
        <dbReference type="EMBL" id="SJZ60932.1"/>
    </source>
</evidence>
<dbReference type="STRING" id="118967.SAMN02745191_1149"/>